<gene>
    <name evidence="3" type="ORF">LOOC260_100260</name>
</gene>
<dbReference type="RefSeq" id="WP_041091991.1">
    <property type="nucleotide sequence ID" value="NZ_AP014680.1"/>
</dbReference>
<dbReference type="EMBL" id="AP014680">
    <property type="protein sequence ID" value="BAP84605.1"/>
    <property type="molecule type" value="Genomic_DNA"/>
</dbReference>
<evidence type="ECO:0000259" key="2">
    <source>
        <dbReference type="Pfam" id="PF09648"/>
    </source>
</evidence>
<proteinExistence type="predicted"/>
<dbReference type="Gene3D" id="2.40.128.690">
    <property type="entry name" value="YycH protein, domain 3-like"/>
    <property type="match status" value="1"/>
</dbReference>
<keyword evidence="1" id="KW-0472">Membrane</keyword>
<dbReference type="KEGG" id="lho:LOOC260_100260"/>
<dbReference type="Pfam" id="PF09648">
    <property type="entry name" value="YycI"/>
    <property type="match status" value="1"/>
</dbReference>
<feature type="domain" description="Regulatory protein YycH-like" evidence="2">
    <location>
        <begin position="39"/>
        <end position="258"/>
    </location>
</feature>
<evidence type="ECO:0000313" key="4">
    <source>
        <dbReference type="Proteomes" id="UP000031620"/>
    </source>
</evidence>
<dbReference type="GO" id="GO:0016020">
    <property type="term" value="C:membrane"/>
    <property type="evidence" value="ECO:0007669"/>
    <property type="project" value="InterPro"/>
</dbReference>
<evidence type="ECO:0000256" key="1">
    <source>
        <dbReference type="SAM" id="Phobius"/>
    </source>
</evidence>
<feature type="transmembrane region" description="Helical" evidence="1">
    <location>
        <begin position="7"/>
        <end position="25"/>
    </location>
</feature>
<accession>A0A0A1GRL0</accession>
<protein>
    <recommendedName>
        <fullName evidence="2">Regulatory protein YycH-like domain-containing protein</fullName>
    </recommendedName>
</protein>
<evidence type="ECO:0000313" key="3">
    <source>
        <dbReference type="EMBL" id="BAP84605.1"/>
    </source>
</evidence>
<keyword evidence="1" id="KW-1133">Transmembrane helix</keyword>
<dbReference type="HOGENOM" id="CLU_078250_1_0_9"/>
<dbReference type="Proteomes" id="UP000031620">
    <property type="component" value="Chromosome"/>
</dbReference>
<keyword evidence="1" id="KW-0812">Transmembrane</keyword>
<dbReference type="InterPro" id="IPR018604">
    <property type="entry name" value="YycI-like"/>
</dbReference>
<sequence>MDFRRIQWIFLIAFVAIDIFLFASFESNNQFTVTTKGSSREATILKEMKDDSITVDDLSAKRSSGYYISSDGSAILGTKTGQLDNQNARYADDELTSTFANPVTVNKNDPKPVLNKLIANKSRVLFGSQYVYDAQLTSQAGSDTIVYVQKGPDENVLSSDGEIRFRVNSKGQVTGYTQTYMHAIKTLREKEATISQKKAVFWLYQHNEIPNNSTIKWAKLGYTKLLSLKGNTVYIPTWVIHIQTKNTGGSQTKRINAFTGTLVKADTDLTNATSSDQ</sequence>
<reference evidence="3 4" key="1">
    <citation type="submission" date="2014-11" db="EMBL/GenBank/DDBJ databases">
        <title>Complete genome sequence and analysis of Lactobacillus hokkaidonensis LOOC260T.</title>
        <authorList>
            <person name="Tanizawa Y."/>
            <person name="Tohno M."/>
            <person name="Kaminuma E."/>
            <person name="Nakamura Y."/>
            <person name="Arita M."/>
        </authorList>
    </citation>
    <scope>NUCLEOTIDE SEQUENCE [LARGE SCALE GENOMIC DNA]</scope>
    <source>
        <strain evidence="3 4">LOOC260</strain>
    </source>
</reference>
<organism evidence="3 4">
    <name type="scientific">Paucilactobacillus hokkaidonensis JCM 18461</name>
    <dbReference type="NCBI Taxonomy" id="1291742"/>
    <lineage>
        <taxon>Bacteria</taxon>
        <taxon>Bacillati</taxon>
        <taxon>Bacillota</taxon>
        <taxon>Bacilli</taxon>
        <taxon>Lactobacillales</taxon>
        <taxon>Lactobacillaceae</taxon>
        <taxon>Paucilactobacillus</taxon>
    </lineage>
</organism>
<name>A0A0A1GRL0_9LACO</name>
<dbReference type="STRING" id="1291742.LOOC260_100260"/>
<dbReference type="AlphaFoldDB" id="A0A0A1GRL0"/>